<evidence type="ECO:0000256" key="1">
    <source>
        <dbReference type="ARBA" id="ARBA00007447"/>
    </source>
</evidence>
<dbReference type="SUPFAM" id="SSF50630">
    <property type="entry name" value="Acid proteases"/>
    <property type="match status" value="1"/>
</dbReference>
<dbReference type="GO" id="GO:0006508">
    <property type="term" value="P:proteolysis"/>
    <property type="evidence" value="ECO:0007669"/>
    <property type="project" value="UniProtKB-KW"/>
</dbReference>
<reference evidence="6" key="1">
    <citation type="journal article" date="2019" name="Curr. Biol.">
        <title>Genome Sequence of Striga asiatica Provides Insight into the Evolution of Plant Parasitism.</title>
        <authorList>
            <person name="Yoshida S."/>
            <person name="Kim S."/>
            <person name="Wafula E.K."/>
            <person name="Tanskanen J."/>
            <person name="Kim Y.M."/>
            <person name="Honaas L."/>
            <person name="Yang Z."/>
            <person name="Spallek T."/>
            <person name="Conn C.E."/>
            <person name="Ichihashi Y."/>
            <person name="Cheong K."/>
            <person name="Cui S."/>
            <person name="Der J.P."/>
            <person name="Gundlach H."/>
            <person name="Jiao Y."/>
            <person name="Hori C."/>
            <person name="Ishida J.K."/>
            <person name="Kasahara H."/>
            <person name="Kiba T."/>
            <person name="Kim M.S."/>
            <person name="Koo N."/>
            <person name="Laohavisit A."/>
            <person name="Lee Y.H."/>
            <person name="Lumba S."/>
            <person name="McCourt P."/>
            <person name="Mortimer J.C."/>
            <person name="Mutuku J.M."/>
            <person name="Nomura T."/>
            <person name="Sasaki-Sekimoto Y."/>
            <person name="Seto Y."/>
            <person name="Wang Y."/>
            <person name="Wakatake T."/>
            <person name="Sakakibara H."/>
            <person name="Demura T."/>
            <person name="Yamaguchi S."/>
            <person name="Yoneyama K."/>
            <person name="Manabe R.I."/>
            <person name="Nelson D.C."/>
            <person name="Schulman A.H."/>
            <person name="Timko M.P."/>
            <person name="dePamphilis C.W."/>
            <person name="Choi D."/>
            <person name="Shirasu K."/>
        </authorList>
    </citation>
    <scope>NUCLEOTIDE SEQUENCE [LARGE SCALE GENOMIC DNA]</scope>
    <source>
        <strain evidence="6">cv. UVA1</strain>
    </source>
</reference>
<organism evidence="5 6">
    <name type="scientific">Striga asiatica</name>
    <name type="common">Asiatic witchweed</name>
    <name type="synonym">Buchnera asiatica</name>
    <dbReference type="NCBI Taxonomy" id="4170"/>
    <lineage>
        <taxon>Eukaryota</taxon>
        <taxon>Viridiplantae</taxon>
        <taxon>Streptophyta</taxon>
        <taxon>Embryophyta</taxon>
        <taxon>Tracheophyta</taxon>
        <taxon>Spermatophyta</taxon>
        <taxon>Magnoliopsida</taxon>
        <taxon>eudicotyledons</taxon>
        <taxon>Gunneridae</taxon>
        <taxon>Pentapetalae</taxon>
        <taxon>asterids</taxon>
        <taxon>lamiids</taxon>
        <taxon>Lamiales</taxon>
        <taxon>Orobanchaceae</taxon>
        <taxon>Buchnereae</taxon>
        <taxon>Striga</taxon>
    </lineage>
</organism>
<comment type="caution">
    <text evidence="5">The sequence shown here is derived from an EMBL/GenBank/DDBJ whole genome shotgun (WGS) entry which is preliminary data.</text>
</comment>
<dbReference type="InterPro" id="IPR051708">
    <property type="entry name" value="Plant_Aspart_Prot_A1"/>
</dbReference>
<feature type="domain" description="Peptidase A1" evidence="4">
    <location>
        <begin position="37"/>
        <end position="366"/>
    </location>
</feature>
<evidence type="ECO:0000313" key="5">
    <source>
        <dbReference type="EMBL" id="GER29149.1"/>
    </source>
</evidence>
<dbReference type="PANTHER" id="PTHR47967:SF70">
    <property type="entry name" value="ASPARTIC PROTEINASE CDR1-LIKE"/>
    <property type="match status" value="1"/>
</dbReference>
<keyword evidence="2 5" id="KW-0645">Protease</keyword>
<dbReference type="InterPro" id="IPR033121">
    <property type="entry name" value="PEPTIDASE_A1"/>
</dbReference>
<evidence type="ECO:0000259" key="4">
    <source>
        <dbReference type="PROSITE" id="PS51767"/>
    </source>
</evidence>
<protein>
    <submittedName>
        <fullName evidence="5">Eukaryotic aspartyl protease family protein</fullName>
    </submittedName>
</protein>
<comment type="similarity">
    <text evidence="1">Belongs to the peptidase A1 family.</text>
</comment>
<dbReference type="PROSITE" id="PS51767">
    <property type="entry name" value="PEPTIDASE_A1"/>
    <property type="match status" value="1"/>
</dbReference>
<dbReference type="Pfam" id="PF14541">
    <property type="entry name" value="TAXi_C"/>
    <property type="match status" value="1"/>
</dbReference>
<dbReference type="InterPro" id="IPR021109">
    <property type="entry name" value="Peptidase_aspartic_dom_sf"/>
</dbReference>
<dbReference type="AlphaFoldDB" id="A0A5A7P8P6"/>
<dbReference type="Pfam" id="PF14543">
    <property type="entry name" value="TAXi_N"/>
    <property type="match status" value="1"/>
</dbReference>
<sequence>MMDISSKVRATIYAPPMNEALYANKIRLPVDQNDLRYSVKIKIGSPGTEMTLLLDTASGPIWTQCKKSRSIFFPGKSHFITERSKTYRMLPCNHPMCRMDNGMCTCKNKMCVCTVKYGITGGKNTKVDYILSSDSFTLPLRNKSSTTFPNMIFGCADRSPIFSGILGMNMEPSSLIKQLRENAKGRYSYCLHQGHGLLRFGDDIPQVTKYYKTTKILTPSIDEMYVGLTDISVAGKQLGLSPAMVSDVNNGGILIGTGAQMTVLKRRAYEKVIQAFAGYYDGKLKRVKMPRWGLCYKRNSSMKRNVSMTFHLQRADYVTSDMFMDFLERSVMCLALLESDVPILGAVQQLNKRFIFDTNKNVVMFADEDCAKDRG</sequence>
<dbReference type="GO" id="GO:0008233">
    <property type="term" value="F:peptidase activity"/>
    <property type="evidence" value="ECO:0007669"/>
    <property type="project" value="UniProtKB-KW"/>
</dbReference>
<keyword evidence="3" id="KW-0378">Hydrolase</keyword>
<dbReference type="PANTHER" id="PTHR47967">
    <property type="entry name" value="OS07G0603500 PROTEIN-RELATED"/>
    <property type="match status" value="1"/>
</dbReference>
<evidence type="ECO:0000256" key="3">
    <source>
        <dbReference type="ARBA" id="ARBA00022801"/>
    </source>
</evidence>
<dbReference type="OrthoDB" id="1072226at2759"/>
<dbReference type="InterPro" id="IPR032799">
    <property type="entry name" value="TAXi_C"/>
</dbReference>
<evidence type="ECO:0000313" key="6">
    <source>
        <dbReference type="Proteomes" id="UP000325081"/>
    </source>
</evidence>
<dbReference type="InterPro" id="IPR032861">
    <property type="entry name" value="TAXi_N"/>
</dbReference>
<dbReference type="Gene3D" id="2.40.70.10">
    <property type="entry name" value="Acid Proteases"/>
    <property type="match status" value="2"/>
</dbReference>
<evidence type="ECO:0000256" key="2">
    <source>
        <dbReference type="ARBA" id="ARBA00022670"/>
    </source>
</evidence>
<proteinExistence type="inferred from homology"/>
<dbReference type="Proteomes" id="UP000325081">
    <property type="component" value="Unassembled WGS sequence"/>
</dbReference>
<accession>A0A5A7P8P6</accession>
<name>A0A5A7P8P6_STRAF</name>
<dbReference type="GO" id="GO:0005576">
    <property type="term" value="C:extracellular region"/>
    <property type="evidence" value="ECO:0007669"/>
    <property type="project" value="TreeGrafter"/>
</dbReference>
<dbReference type="EMBL" id="BKCP01003336">
    <property type="protein sequence ID" value="GER29149.1"/>
    <property type="molecule type" value="Genomic_DNA"/>
</dbReference>
<gene>
    <name evidence="5" type="ORF">STAS_04987</name>
</gene>
<keyword evidence="6" id="KW-1185">Reference proteome</keyword>